<evidence type="ECO:0000313" key="3">
    <source>
        <dbReference type="Proteomes" id="UP000265520"/>
    </source>
</evidence>
<accession>A0A392W1R1</accession>
<evidence type="ECO:0000256" key="1">
    <source>
        <dbReference type="SAM" id="MobiDB-lite"/>
    </source>
</evidence>
<proteinExistence type="predicted"/>
<comment type="caution">
    <text evidence="2">The sequence shown here is derived from an EMBL/GenBank/DDBJ whole genome shotgun (WGS) entry which is preliminary data.</text>
</comment>
<feature type="region of interest" description="Disordered" evidence="1">
    <location>
        <begin position="1"/>
        <end position="22"/>
    </location>
</feature>
<dbReference type="EMBL" id="LXQA011312237">
    <property type="protein sequence ID" value="MCI92845.1"/>
    <property type="molecule type" value="Genomic_DNA"/>
</dbReference>
<dbReference type="AlphaFoldDB" id="A0A392W1R1"/>
<organism evidence="2 3">
    <name type="scientific">Trifolium medium</name>
    <dbReference type="NCBI Taxonomy" id="97028"/>
    <lineage>
        <taxon>Eukaryota</taxon>
        <taxon>Viridiplantae</taxon>
        <taxon>Streptophyta</taxon>
        <taxon>Embryophyta</taxon>
        <taxon>Tracheophyta</taxon>
        <taxon>Spermatophyta</taxon>
        <taxon>Magnoliopsida</taxon>
        <taxon>eudicotyledons</taxon>
        <taxon>Gunneridae</taxon>
        <taxon>Pentapetalae</taxon>
        <taxon>rosids</taxon>
        <taxon>fabids</taxon>
        <taxon>Fabales</taxon>
        <taxon>Fabaceae</taxon>
        <taxon>Papilionoideae</taxon>
        <taxon>50 kb inversion clade</taxon>
        <taxon>NPAAA clade</taxon>
        <taxon>Hologalegina</taxon>
        <taxon>IRL clade</taxon>
        <taxon>Trifolieae</taxon>
        <taxon>Trifolium</taxon>
    </lineage>
</organism>
<dbReference type="Proteomes" id="UP000265520">
    <property type="component" value="Unassembled WGS sequence"/>
</dbReference>
<evidence type="ECO:0000313" key="2">
    <source>
        <dbReference type="EMBL" id="MCI92845.1"/>
    </source>
</evidence>
<reference evidence="2 3" key="1">
    <citation type="journal article" date="2018" name="Front. Plant Sci.">
        <title>Red Clover (Trifolium pratense) and Zigzag Clover (T. medium) - A Picture of Genomic Similarities and Differences.</title>
        <authorList>
            <person name="Dluhosova J."/>
            <person name="Istvanek J."/>
            <person name="Nedelnik J."/>
            <person name="Repkova J."/>
        </authorList>
    </citation>
    <scope>NUCLEOTIDE SEQUENCE [LARGE SCALE GENOMIC DNA]</scope>
    <source>
        <strain evidence="3">cv. 10/8</strain>
        <tissue evidence="2">Leaf</tissue>
    </source>
</reference>
<feature type="non-terminal residue" evidence="2">
    <location>
        <position position="33"/>
    </location>
</feature>
<sequence length="33" mass="3627">MGERKRETLSLPTGHPRSSQQATVCCQDILAGR</sequence>
<name>A0A392W1R1_9FABA</name>
<protein>
    <submittedName>
        <fullName evidence="2">Uncharacterized protein</fullName>
    </submittedName>
</protein>
<keyword evidence="3" id="KW-1185">Reference proteome</keyword>